<comment type="caution">
    <text evidence="6">The sequence shown here is derived from an EMBL/GenBank/DDBJ whole genome shotgun (WGS) entry which is preliminary data.</text>
</comment>
<name>A0A7W7ZL35_9BACT</name>
<dbReference type="GO" id="GO:0016757">
    <property type="term" value="F:glycosyltransferase activity"/>
    <property type="evidence" value="ECO:0007669"/>
    <property type="project" value="UniProtKB-KW"/>
</dbReference>
<evidence type="ECO:0000256" key="4">
    <source>
        <dbReference type="SAM" id="Phobius"/>
    </source>
</evidence>
<reference evidence="6 7" key="1">
    <citation type="submission" date="2020-08" db="EMBL/GenBank/DDBJ databases">
        <title>Genomic Encyclopedia of Type Strains, Phase IV (KMG-V): Genome sequencing to study the core and pangenomes of soil and plant-associated prokaryotes.</title>
        <authorList>
            <person name="Whitman W."/>
        </authorList>
    </citation>
    <scope>NUCLEOTIDE SEQUENCE [LARGE SCALE GENOMIC DNA]</scope>
    <source>
        <strain evidence="6 7">X5P3</strain>
    </source>
</reference>
<evidence type="ECO:0000256" key="1">
    <source>
        <dbReference type="ARBA" id="ARBA00006739"/>
    </source>
</evidence>
<gene>
    <name evidence="6" type="ORF">HDF15_000222</name>
</gene>
<dbReference type="Proteomes" id="UP000584867">
    <property type="component" value="Unassembled WGS sequence"/>
</dbReference>
<dbReference type="RefSeq" id="WP_184252427.1">
    <property type="nucleotide sequence ID" value="NZ_JACHIO010000001.1"/>
</dbReference>
<feature type="transmembrane region" description="Helical" evidence="4">
    <location>
        <begin position="318"/>
        <end position="336"/>
    </location>
</feature>
<dbReference type="CDD" id="cd06439">
    <property type="entry name" value="CESA_like_1"/>
    <property type="match status" value="1"/>
</dbReference>
<dbReference type="InterPro" id="IPR029044">
    <property type="entry name" value="Nucleotide-diphossugar_trans"/>
</dbReference>
<feature type="domain" description="Glycosyltransferase 2-like" evidence="5">
    <location>
        <begin position="45"/>
        <end position="209"/>
    </location>
</feature>
<dbReference type="PANTHER" id="PTHR43630">
    <property type="entry name" value="POLY-BETA-1,6-N-ACETYL-D-GLUCOSAMINE SYNTHASE"/>
    <property type="match status" value="1"/>
</dbReference>
<sequence>MARIVFLTSFGLLLYTYLGYPLFLALLSLLFRRQATLPSTDFTISVVICARNEAHGIGNKLEDTLLLNYPSDQLQMIVVSDGSTDETCKIVEGFADRGVELIVLPHQRGKTHAQNVAVRQVRGDIVVFSDATTKYSADALQYLAGVFMDSDVGAVSGRYLYVNPKTHSTTTAGAKTYAGFDNTIRSLQSRVNSITGCCGCIYAVRRALYTDLRDDIISDLVQPLYVLRKGFRVKYEPRAIASESATSSPRQEFSMRARVVARALMGLLSVYELLLPWPHPWYAFQLWSHKLLRFATPLLCMGIFLSSLLLWHSHIIQLFLALEASLLVLAFIAALVPRSNRPRILALPLYFMTVNAGMVAGIVQLLRGNRHVIWQPEREKANANS</sequence>
<dbReference type="PANTHER" id="PTHR43630:SF1">
    <property type="entry name" value="POLY-BETA-1,6-N-ACETYL-D-GLUCOSAMINE SYNTHASE"/>
    <property type="match status" value="1"/>
</dbReference>
<evidence type="ECO:0000313" key="6">
    <source>
        <dbReference type="EMBL" id="MBB5061897.1"/>
    </source>
</evidence>
<organism evidence="6 7">
    <name type="scientific">Granulicella mallensis</name>
    <dbReference type="NCBI Taxonomy" id="940614"/>
    <lineage>
        <taxon>Bacteria</taxon>
        <taxon>Pseudomonadati</taxon>
        <taxon>Acidobacteriota</taxon>
        <taxon>Terriglobia</taxon>
        <taxon>Terriglobales</taxon>
        <taxon>Acidobacteriaceae</taxon>
        <taxon>Granulicella</taxon>
    </lineage>
</organism>
<evidence type="ECO:0000256" key="3">
    <source>
        <dbReference type="ARBA" id="ARBA00022679"/>
    </source>
</evidence>
<dbReference type="EMBL" id="JACHIO010000001">
    <property type="protein sequence ID" value="MBB5061897.1"/>
    <property type="molecule type" value="Genomic_DNA"/>
</dbReference>
<evidence type="ECO:0000256" key="2">
    <source>
        <dbReference type="ARBA" id="ARBA00022676"/>
    </source>
</evidence>
<dbReference type="Pfam" id="PF00535">
    <property type="entry name" value="Glycos_transf_2"/>
    <property type="match status" value="1"/>
</dbReference>
<protein>
    <submittedName>
        <fullName evidence="6">Cellulose synthase/poly-beta-1,6-N-acetylglucosamine synthase-like glycosyltransferase</fullName>
    </submittedName>
</protein>
<dbReference type="AlphaFoldDB" id="A0A7W7ZL35"/>
<proteinExistence type="inferred from homology"/>
<dbReference type="InterPro" id="IPR001173">
    <property type="entry name" value="Glyco_trans_2-like"/>
</dbReference>
<evidence type="ECO:0000259" key="5">
    <source>
        <dbReference type="Pfam" id="PF00535"/>
    </source>
</evidence>
<keyword evidence="4" id="KW-1133">Transmembrane helix</keyword>
<comment type="similarity">
    <text evidence="1">Belongs to the glycosyltransferase 2 family.</text>
</comment>
<keyword evidence="3 6" id="KW-0808">Transferase</keyword>
<keyword evidence="2" id="KW-0328">Glycosyltransferase</keyword>
<feature type="transmembrane region" description="Helical" evidence="4">
    <location>
        <begin position="12"/>
        <end position="31"/>
    </location>
</feature>
<keyword evidence="4" id="KW-0812">Transmembrane</keyword>
<evidence type="ECO:0000313" key="7">
    <source>
        <dbReference type="Proteomes" id="UP000584867"/>
    </source>
</evidence>
<accession>A0A7W7ZL35</accession>
<feature type="transmembrane region" description="Helical" evidence="4">
    <location>
        <begin position="348"/>
        <end position="366"/>
    </location>
</feature>
<dbReference type="Gene3D" id="3.90.550.10">
    <property type="entry name" value="Spore Coat Polysaccharide Biosynthesis Protein SpsA, Chain A"/>
    <property type="match status" value="1"/>
</dbReference>
<dbReference type="SUPFAM" id="SSF53448">
    <property type="entry name" value="Nucleotide-diphospho-sugar transferases"/>
    <property type="match status" value="1"/>
</dbReference>
<feature type="transmembrane region" description="Helical" evidence="4">
    <location>
        <begin position="291"/>
        <end position="311"/>
    </location>
</feature>
<keyword evidence="4" id="KW-0472">Membrane</keyword>